<dbReference type="Proteomes" id="UP000509418">
    <property type="component" value="Chromosome"/>
</dbReference>
<dbReference type="Gene3D" id="3.30.1330.40">
    <property type="entry name" value="RutC-like"/>
    <property type="match status" value="1"/>
</dbReference>
<evidence type="ECO:0000313" key="2">
    <source>
        <dbReference type="Proteomes" id="UP000509418"/>
    </source>
</evidence>
<dbReference type="AlphaFoldDB" id="A0A7I0NSK1"/>
<reference evidence="1 2" key="1">
    <citation type="submission" date="2020-06" db="EMBL/GenBank/DDBJ databases">
        <title>Genome mining for natural products.</title>
        <authorList>
            <person name="Zhang B."/>
            <person name="Shi J."/>
            <person name="Ge H."/>
        </authorList>
    </citation>
    <scope>NUCLEOTIDE SEQUENCE [LARGE SCALE GENOMIC DNA]</scope>
    <source>
        <strain evidence="1 2">NA02069</strain>
    </source>
</reference>
<dbReference type="PANTHER" id="PTHR11803:SF39">
    <property type="entry name" value="2-IMINOBUTANOATE_2-IMINOPROPANOATE DEAMINASE"/>
    <property type="match status" value="1"/>
</dbReference>
<sequence length="138" mass="14667">MTTSRRSPIEIPGLHHGSAPFPLAVGIGGLLVSSAVHGMDPDTGKVPDSLEAQTAGVFANIRRILDAAGADTGDIAKVTVFLGQGQSREPLNAEWVAMFPDKRDRPVRHTVPSALQPPLLIQCEFTAVLPTRSPQEQP</sequence>
<dbReference type="GO" id="GO:0019239">
    <property type="term" value="F:deaminase activity"/>
    <property type="evidence" value="ECO:0007669"/>
    <property type="project" value="TreeGrafter"/>
</dbReference>
<gene>
    <name evidence="1" type="ORF">HUT05_00745</name>
</gene>
<dbReference type="InterPro" id="IPR035959">
    <property type="entry name" value="RutC-like_sf"/>
</dbReference>
<accession>A0A7I0NSK1</accession>
<dbReference type="RefSeq" id="WP_176573757.1">
    <property type="nucleotide sequence ID" value="NZ_CP056041.1"/>
</dbReference>
<evidence type="ECO:0000313" key="1">
    <source>
        <dbReference type="EMBL" id="QKZ16044.1"/>
    </source>
</evidence>
<dbReference type="SUPFAM" id="SSF55298">
    <property type="entry name" value="YjgF-like"/>
    <property type="match status" value="1"/>
</dbReference>
<dbReference type="InterPro" id="IPR006175">
    <property type="entry name" value="YjgF/YER057c/UK114"/>
</dbReference>
<protein>
    <submittedName>
        <fullName evidence="1">RidA family protein</fullName>
    </submittedName>
</protein>
<dbReference type="CDD" id="cd00448">
    <property type="entry name" value="YjgF_YER057c_UK114_family"/>
    <property type="match status" value="1"/>
</dbReference>
<dbReference type="EMBL" id="CP056041">
    <property type="protein sequence ID" value="QKZ16044.1"/>
    <property type="molecule type" value="Genomic_DNA"/>
</dbReference>
<name>A0A7I0NSK1_STRCX</name>
<keyword evidence="2" id="KW-1185">Reference proteome</keyword>
<organism evidence="1 2">
    <name type="scientific">Streptomyces chartreusis</name>
    <dbReference type="NCBI Taxonomy" id="1969"/>
    <lineage>
        <taxon>Bacteria</taxon>
        <taxon>Bacillati</taxon>
        <taxon>Actinomycetota</taxon>
        <taxon>Actinomycetes</taxon>
        <taxon>Kitasatosporales</taxon>
        <taxon>Streptomycetaceae</taxon>
        <taxon>Streptomyces</taxon>
    </lineage>
</organism>
<dbReference type="PANTHER" id="PTHR11803">
    <property type="entry name" value="2-IMINOBUTANOATE/2-IMINOPROPANOATE DEAMINASE RIDA"/>
    <property type="match status" value="1"/>
</dbReference>
<dbReference type="GO" id="GO:0005829">
    <property type="term" value="C:cytosol"/>
    <property type="evidence" value="ECO:0007669"/>
    <property type="project" value="TreeGrafter"/>
</dbReference>
<dbReference type="Pfam" id="PF01042">
    <property type="entry name" value="Ribonuc_L-PSP"/>
    <property type="match status" value="1"/>
</dbReference>
<proteinExistence type="predicted"/>